<organism evidence="1 2">
    <name type="scientific">Diphasiastrum complanatum</name>
    <name type="common">Issler's clubmoss</name>
    <name type="synonym">Lycopodium complanatum</name>
    <dbReference type="NCBI Taxonomy" id="34168"/>
    <lineage>
        <taxon>Eukaryota</taxon>
        <taxon>Viridiplantae</taxon>
        <taxon>Streptophyta</taxon>
        <taxon>Embryophyta</taxon>
        <taxon>Tracheophyta</taxon>
        <taxon>Lycopodiopsida</taxon>
        <taxon>Lycopodiales</taxon>
        <taxon>Lycopodiaceae</taxon>
        <taxon>Lycopodioideae</taxon>
        <taxon>Diphasiastrum</taxon>
    </lineage>
</organism>
<proteinExistence type="predicted"/>
<dbReference type="Proteomes" id="UP001162992">
    <property type="component" value="Chromosome 19"/>
</dbReference>
<sequence>MAPTTKALLDKPASEPLLNSESSKDALQSDGCSKRRPIHDVCEKTKLIKGPSLKTGLQRRESSRTCYKAMAVVVVYLSVGLLYFLSIKNELFGDRTSSFVDTLYFCIVTMTTVGYGDLVPSTVSAKLLTCAFVFVGIGIVGAILSNAAHYLVEKQEKIIEKAVHRQKNSQVERFVQDAKIKPIHWKVLVTGIVVVTSFGLGMLVLIKLEHKSTVDAFYVVSVTITTLGYGDESFVTPAGRAFAIVWILVSTISVGQFFLCLAEWATEARQHALVEWVLNRKVTSLDLEAADLDEDGVLSAAEFIIFKLKEMGQIEQDDIVKCMKEFSELDVDQSGTLSLSDIRLAQHE</sequence>
<keyword evidence="2" id="KW-1185">Reference proteome</keyword>
<gene>
    <name evidence="1" type="ORF">O6H91_19G037000</name>
</gene>
<dbReference type="EMBL" id="CM055110">
    <property type="protein sequence ID" value="KAJ7521083.1"/>
    <property type="molecule type" value="Genomic_DNA"/>
</dbReference>
<evidence type="ECO:0000313" key="1">
    <source>
        <dbReference type="EMBL" id="KAJ7521083.1"/>
    </source>
</evidence>
<name>A0ACC2AU47_DIPCM</name>
<protein>
    <submittedName>
        <fullName evidence="1">Uncharacterized protein</fullName>
    </submittedName>
</protein>
<reference evidence="2" key="1">
    <citation type="journal article" date="2024" name="Proc. Natl. Acad. Sci. U.S.A.">
        <title>Extraordinary preservation of gene collinearity over three hundred million years revealed in homosporous lycophytes.</title>
        <authorList>
            <person name="Li C."/>
            <person name="Wickell D."/>
            <person name="Kuo L.Y."/>
            <person name="Chen X."/>
            <person name="Nie B."/>
            <person name="Liao X."/>
            <person name="Peng D."/>
            <person name="Ji J."/>
            <person name="Jenkins J."/>
            <person name="Williams M."/>
            <person name="Shu S."/>
            <person name="Plott C."/>
            <person name="Barry K."/>
            <person name="Rajasekar S."/>
            <person name="Grimwood J."/>
            <person name="Han X."/>
            <person name="Sun S."/>
            <person name="Hou Z."/>
            <person name="He W."/>
            <person name="Dai G."/>
            <person name="Sun C."/>
            <person name="Schmutz J."/>
            <person name="Leebens-Mack J.H."/>
            <person name="Li F.W."/>
            <person name="Wang L."/>
        </authorList>
    </citation>
    <scope>NUCLEOTIDE SEQUENCE [LARGE SCALE GENOMIC DNA]</scope>
    <source>
        <strain evidence="2">cv. PW_Plant_1</strain>
    </source>
</reference>
<comment type="caution">
    <text evidence="1">The sequence shown here is derived from an EMBL/GenBank/DDBJ whole genome shotgun (WGS) entry which is preliminary data.</text>
</comment>
<accession>A0ACC2AU47</accession>
<evidence type="ECO:0000313" key="2">
    <source>
        <dbReference type="Proteomes" id="UP001162992"/>
    </source>
</evidence>